<dbReference type="RefSeq" id="WP_189517025.1">
    <property type="nucleotide sequence ID" value="NZ_BMXG01000027.1"/>
</dbReference>
<reference evidence="2" key="2">
    <citation type="submission" date="2020-09" db="EMBL/GenBank/DDBJ databases">
        <authorList>
            <person name="Sun Q."/>
            <person name="Kim S."/>
        </authorList>
    </citation>
    <scope>NUCLEOTIDE SEQUENCE</scope>
    <source>
        <strain evidence="2">KCTC 12870</strain>
    </source>
</reference>
<dbReference type="EMBL" id="BMXG01000027">
    <property type="protein sequence ID" value="GHC11895.1"/>
    <property type="molecule type" value="Genomic_DNA"/>
</dbReference>
<sequence>MKREPISEDDVVRLAQGSGRQISPNFKQQVLDKIRERSKSAPAPSSREKEREREDRERDDGRSR</sequence>
<reference evidence="2" key="1">
    <citation type="journal article" date="2014" name="Int. J. Syst. Evol. Microbiol.">
        <title>Complete genome sequence of Corynebacterium casei LMG S-19264T (=DSM 44701T), isolated from a smear-ripened cheese.</title>
        <authorList>
            <consortium name="US DOE Joint Genome Institute (JGI-PGF)"/>
            <person name="Walter F."/>
            <person name="Albersmeier A."/>
            <person name="Kalinowski J."/>
            <person name="Ruckert C."/>
        </authorList>
    </citation>
    <scope>NUCLEOTIDE SEQUENCE</scope>
    <source>
        <strain evidence="2">KCTC 12870</strain>
    </source>
</reference>
<accession>A0A8J3DD20</accession>
<feature type="compositionally biased region" description="Basic and acidic residues" evidence="1">
    <location>
        <begin position="30"/>
        <end position="39"/>
    </location>
</feature>
<gene>
    <name evidence="2" type="ORF">GCM10007047_31540</name>
</gene>
<evidence type="ECO:0000313" key="2">
    <source>
        <dbReference type="EMBL" id="GHC11895.1"/>
    </source>
</evidence>
<evidence type="ECO:0000256" key="1">
    <source>
        <dbReference type="SAM" id="MobiDB-lite"/>
    </source>
</evidence>
<proteinExistence type="predicted"/>
<feature type="region of interest" description="Disordered" evidence="1">
    <location>
        <begin position="1"/>
        <end position="64"/>
    </location>
</feature>
<protein>
    <submittedName>
        <fullName evidence="2">Uncharacterized protein</fullName>
    </submittedName>
</protein>
<feature type="compositionally biased region" description="Basic and acidic residues" evidence="1">
    <location>
        <begin position="1"/>
        <end position="12"/>
    </location>
</feature>
<evidence type="ECO:0000313" key="3">
    <source>
        <dbReference type="Proteomes" id="UP000642829"/>
    </source>
</evidence>
<dbReference type="AlphaFoldDB" id="A0A8J3DD20"/>
<comment type="caution">
    <text evidence="2">The sequence shown here is derived from an EMBL/GenBank/DDBJ whole genome shotgun (WGS) entry which is preliminary data.</text>
</comment>
<feature type="compositionally biased region" description="Basic and acidic residues" evidence="1">
    <location>
        <begin position="46"/>
        <end position="64"/>
    </location>
</feature>
<keyword evidence="3" id="KW-1185">Reference proteome</keyword>
<name>A0A8J3DD20_9BACT</name>
<organism evidence="2 3">
    <name type="scientific">Cerasicoccus arenae</name>
    <dbReference type="NCBI Taxonomy" id="424488"/>
    <lineage>
        <taxon>Bacteria</taxon>
        <taxon>Pseudomonadati</taxon>
        <taxon>Verrucomicrobiota</taxon>
        <taxon>Opitutia</taxon>
        <taxon>Puniceicoccales</taxon>
        <taxon>Cerasicoccaceae</taxon>
        <taxon>Cerasicoccus</taxon>
    </lineage>
</organism>
<dbReference type="Proteomes" id="UP000642829">
    <property type="component" value="Unassembled WGS sequence"/>
</dbReference>
<feature type="compositionally biased region" description="Polar residues" evidence="1">
    <location>
        <begin position="18"/>
        <end position="28"/>
    </location>
</feature>